<comment type="caution">
    <text evidence="3">The sequence shown here is derived from an EMBL/GenBank/DDBJ whole genome shotgun (WGS) entry which is preliminary data.</text>
</comment>
<dbReference type="SUPFAM" id="SSF50151">
    <property type="entry name" value="SacY-like RNA-binding domain"/>
    <property type="match status" value="1"/>
</dbReference>
<evidence type="ECO:0000313" key="3">
    <source>
        <dbReference type="EMBL" id="OLF48370.1"/>
    </source>
</evidence>
<keyword evidence="4" id="KW-1185">Reference proteome</keyword>
<dbReference type="Gene3D" id="2.30.24.10">
    <property type="entry name" value="CAT RNA-binding domain"/>
    <property type="match status" value="1"/>
</dbReference>
<dbReference type="PANTHER" id="PTHR30185:SF15">
    <property type="entry name" value="CRYPTIC BETA-GLUCOSIDE BGL OPERON ANTITERMINATOR"/>
    <property type="match status" value="1"/>
</dbReference>
<organism evidence="3 4">
    <name type="scientific">Streptococcus cuniculi</name>
    <dbReference type="NCBI Taxonomy" id="1432788"/>
    <lineage>
        <taxon>Bacteria</taxon>
        <taxon>Bacillati</taxon>
        <taxon>Bacillota</taxon>
        <taxon>Bacilli</taxon>
        <taxon>Lactobacillales</taxon>
        <taxon>Streptococcaceae</taxon>
        <taxon>Streptococcus</taxon>
    </lineage>
</organism>
<dbReference type="AlphaFoldDB" id="A0A1Q8E999"/>
<dbReference type="Proteomes" id="UP000186890">
    <property type="component" value="Unassembled WGS sequence"/>
</dbReference>
<dbReference type="SUPFAM" id="SSF63520">
    <property type="entry name" value="PTS-regulatory domain, PRD"/>
    <property type="match status" value="2"/>
</dbReference>
<name>A0A1Q8E999_9STRE</name>
<dbReference type="Gene3D" id="1.10.1790.10">
    <property type="entry name" value="PRD domain"/>
    <property type="match status" value="2"/>
</dbReference>
<dbReference type="OrthoDB" id="9813552at2"/>
<dbReference type="EMBL" id="MSJM01000002">
    <property type="protein sequence ID" value="OLF48370.1"/>
    <property type="molecule type" value="Genomic_DNA"/>
</dbReference>
<dbReference type="InterPro" id="IPR036634">
    <property type="entry name" value="PRD_sf"/>
</dbReference>
<evidence type="ECO:0000313" key="4">
    <source>
        <dbReference type="Proteomes" id="UP000186890"/>
    </source>
</evidence>
<dbReference type="InterPro" id="IPR004341">
    <property type="entry name" value="CAT_RNA-bd_dom"/>
</dbReference>
<gene>
    <name evidence="3" type="ORF">BU202_01770</name>
</gene>
<dbReference type="GO" id="GO:0006355">
    <property type="term" value="P:regulation of DNA-templated transcription"/>
    <property type="evidence" value="ECO:0007669"/>
    <property type="project" value="InterPro"/>
</dbReference>
<keyword evidence="1" id="KW-0677">Repeat</keyword>
<dbReference type="SMART" id="SM01061">
    <property type="entry name" value="CAT_RBD"/>
    <property type="match status" value="1"/>
</dbReference>
<dbReference type="GO" id="GO:0003723">
    <property type="term" value="F:RNA binding"/>
    <property type="evidence" value="ECO:0007669"/>
    <property type="project" value="InterPro"/>
</dbReference>
<sequence length="277" mass="31844">MYRIVQSLNNNAALVKNEQGEQSVVMGMGVAFQKKKGDLVNAQKIEKVFSLKSSESKDHFFMLLKDVPLDFITVTYQVIDQLSHQYDYPIQDYIYVTLTTHIYCAYKAVLDQTYQESKLPSMLQEYPIEHQMATDALVIFRQKLLQDFPEDEVGRIALHFINAKGEKAEEQVLKVETLQLVLSLVEKELAANGILRTKENSKFYDRLMVHLTYFIRYSDKEHSGTSSLDQMAATMQLAYPKAYELGSRIHDMIATELGISPNEGEKMYIVLHVQRLV</sequence>
<dbReference type="Pfam" id="PF00874">
    <property type="entry name" value="PRD"/>
    <property type="match status" value="2"/>
</dbReference>
<dbReference type="PANTHER" id="PTHR30185">
    <property type="entry name" value="CRYPTIC BETA-GLUCOSIDE BGL OPERON ANTITERMINATOR"/>
    <property type="match status" value="1"/>
</dbReference>
<dbReference type="PROSITE" id="PS51372">
    <property type="entry name" value="PRD_2"/>
    <property type="match status" value="2"/>
</dbReference>
<feature type="domain" description="PRD" evidence="2">
    <location>
        <begin position="66"/>
        <end position="170"/>
    </location>
</feature>
<accession>A0A1Q8E999</accession>
<dbReference type="Pfam" id="PF03123">
    <property type="entry name" value="CAT_RBD"/>
    <property type="match status" value="1"/>
</dbReference>
<evidence type="ECO:0000259" key="2">
    <source>
        <dbReference type="PROSITE" id="PS51372"/>
    </source>
</evidence>
<evidence type="ECO:0000256" key="1">
    <source>
        <dbReference type="ARBA" id="ARBA00022737"/>
    </source>
</evidence>
<dbReference type="InterPro" id="IPR050661">
    <property type="entry name" value="BglG_antiterminators"/>
</dbReference>
<dbReference type="InterPro" id="IPR011608">
    <property type="entry name" value="PRD"/>
</dbReference>
<dbReference type="InterPro" id="IPR036650">
    <property type="entry name" value="CAT_RNA-bd_dom_sf"/>
</dbReference>
<feature type="domain" description="PRD" evidence="2">
    <location>
        <begin position="172"/>
        <end position="277"/>
    </location>
</feature>
<reference evidence="4" key="1">
    <citation type="submission" date="2016-12" db="EMBL/GenBank/DDBJ databases">
        <authorList>
            <person name="Gulvik C.A."/>
        </authorList>
    </citation>
    <scope>NUCLEOTIDE SEQUENCE [LARGE SCALE GENOMIC DNA]</scope>
    <source>
        <strain evidence="4">NED12-00049-6B</strain>
    </source>
</reference>
<dbReference type="RefSeq" id="WP_075104093.1">
    <property type="nucleotide sequence ID" value="NZ_MSJM01000002.1"/>
</dbReference>
<proteinExistence type="predicted"/>
<protein>
    <submittedName>
        <fullName evidence="3">Transcription antiterminator lact</fullName>
    </submittedName>
</protein>